<feature type="compositionally biased region" description="Low complexity" evidence="14">
    <location>
        <begin position="769"/>
        <end position="790"/>
    </location>
</feature>
<feature type="region of interest" description="Disordered" evidence="14">
    <location>
        <begin position="2623"/>
        <end position="2691"/>
    </location>
</feature>
<dbReference type="GO" id="GO:0046872">
    <property type="term" value="F:metal ion binding"/>
    <property type="evidence" value="ECO:0007669"/>
    <property type="project" value="UniProtKB-KW"/>
</dbReference>
<evidence type="ECO:0000256" key="8">
    <source>
        <dbReference type="ARBA" id="ARBA00022964"/>
    </source>
</evidence>
<dbReference type="EMBL" id="SEYY01000983">
    <property type="protein sequence ID" value="KAB7506133.1"/>
    <property type="molecule type" value="Genomic_DNA"/>
</dbReference>
<feature type="compositionally biased region" description="Low complexity" evidence="14">
    <location>
        <begin position="629"/>
        <end position="641"/>
    </location>
</feature>
<dbReference type="InterPro" id="IPR024779">
    <property type="entry name" value="2OGFeDO_JBP1/TET_oxygenase_dom"/>
</dbReference>
<comment type="similarity">
    <text evidence="4">Belongs to the TET family.</text>
</comment>
<accession>A0A5N5THP1</accession>
<dbReference type="InterPro" id="IPR040175">
    <property type="entry name" value="TET1/2/3"/>
</dbReference>
<feature type="compositionally biased region" description="Pro residues" evidence="14">
    <location>
        <begin position="2759"/>
        <end position="2771"/>
    </location>
</feature>
<comment type="cofactor">
    <cofactor evidence="1">
        <name>Zn(2+)</name>
        <dbReference type="ChEBI" id="CHEBI:29105"/>
    </cofactor>
</comment>
<feature type="region of interest" description="Disordered" evidence="14">
    <location>
        <begin position="2502"/>
        <end position="2576"/>
    </location>
</feature>
<feature type="region of interest" description="Disordered" evidence="14">
    <location>
        <begin position="214"/>
        <end position="239"/>
    </location>
</feature>
<feature type="compositionally biased region" description="Polar residues" evidence="14">
    <location>
        <begin position="873"/>
        <end position="882"/>
    </location>
</feature>
<keyword evidence="9" id="KW-0560">Oxidoreductase</keyword>
<dbReference type="PANTHER" id="PTHR23358:SF6">
    <property type="entry name" value="METHYLCYTOSINE DIOXYGENASE TET"/>
    <property type="match status" value="1"/>
</dbReference>
<feature type="compositionally biased region" description="Polar residues" evidence="14">
    <location>
        <begin position="2248"/>
        <end position="2264"/>
    </location>
</feature>
<evidence type="ECO:0000256" key="13">
    <source>
        <dbReference type="ARBA" id="ARBA00049431"/>
    </source>
</evidence>
<reference evidence="16 17" key="1">
    <citation type="journal article" date="2019" name="PLoS Biol.">
        <title>Sex chromosomes control vertical transmission of feminizing Wolbachia symbionts in an isopod.</title>
        <authorList>
            <person name="Becking T."/>
            <person name="Chebbi M.A."/>
            <person name="Giraud I."/>
            <person name="Moumen B."/>
            <person name="Laverre T."/>
            <person name="Caubet Y."/>
            <person name="Peccoud J."/>
            <person name="Gilbert C."/>
            <person name="Cordaux R."/>
        </authorList>
    </citation>
    <scope>NUCLEOTIDE SEQUENCE [LARGE SCALE GENOMIC DNA]</scope>
    <source>
        <strain evidence="16">ANa2</strain>
        <tissue evidence="16">Whole body excluding digestive tract and cuticle</tissue>
    </source>
</reference>
<feature type="region of interest" description="Disordered" evidence="14">
    <location>
        <begin position="168"/>
        <end position="201"/>
    </location>
</feature>
<dbReference type="GO" id="GO:0005634">
    <property type="term" value="C:nucleus"/>
    <property type="evidence" value="ECO:0007669"/>
    <property type="project" value="TreeGrafter"/>
</dbReference>
<feature type="compositionally biased region" description="Pro residues" evidence="14">
    <location>
        <begin position="2153"/>
        <end position="2164"/>
    </location>
</feature>
<feature type="region of interest" description="Disordered" evidence="14">
    <location>
        <begin position="1172"/>
        <end position="1197"/>
    </location>
</feature>
<feature type="compositionally biased region" description="Polar residues" evidence="14">
    <location>
        <begin position="2347"/>
        <end position="2368"/>
    </location>
</feature>
<feature type="compositionally biased region" description="Low complexity" evidence="14">
    <location>
        <begin position="451"/>
        <end position="463"/>
    </location>
</feature>
<evidence type="ECO:0000256" key="10">
    <source>
        <dbReference type="ARBA" id="ARBA00023004"/>
    </source>
</evidence>
<evidence type="ECO:0000256" key="1">
    <source>
        <dbReference type="ARBA" id="ARBA00001947"/>
    </source>
</evidence>
<feature type="compositionally biased region" description="Polar residues" evidence="14">
    <location>
        <begin position="1502"/>
        <end position="1520"/>
    </location>
</feature>
<feature type="compositionally biased region" description="Basic residues" evidence="14">
    <location>
        <begin position="2511"/>
        <end position="2520"/>
    </location>
</feature>
<feature type="region of interest" description="Disordered" evidence="14">
    <location>
        <begin position="2120"/>
        <end position="2264"/>
    </location>
</feature>
<feature type="region of interest" description="Disordered" evidence="14">
    <location>
        <begin position="873"/>
        <end position="1044"/>
    </location>
</feature>
<feature type="compositionally biased region" description="Polar residues" evidence="14">
    <location>
        <begin position="2120"/>
        <end position="2142"/>
    </location>
</feature>
<keyword evidence="5" id="KW-0158">Chromosome</keyword>
<feature type="region of interest" description="Disordered" evidence="14">
    <location>
        <begin position="1210"/>
        <end position="1229"/>
    </location>
</feature>
<evidence type="ECO:0000313" key="16">
    <source>
        <dbReference type="EMBL" id="KAB7506133.1"/>
    </source>
</evidence>
<comment type="catalytic activity">
    <reaction evidence="13">
        <text>a 5-hydroxymethyl-2'-deoxycytidine in DNA + 2-oxoglutarate + O2 = a 5-formyl-2'-deoxycytidine in DNA + succinate + CO2 + H2O</text>
        <dbReference type="Rhea" id="RHEA:53828"/>
        <dbReference type="Rhea" id="RHEA-COMP:13315"/>
        <dbReference type="Rhea" id="RHEA-COMP:13656"/>
        <dbReference type="ChEBI" id="CHEBI:15377"/>
        <dbReference type="ChEBI" id="CHEBI:15379"/>
        <dbReference type="ChEBI" id="CHEBI:16526"/>
        <dbReference type="ChEBI" id="CHEBI:16810"/>
        <dbReference type="ChEBI" id="CHEBI:30031"/>
        <dbReference type="ChEBI" id="CHEBI:136731"/>
        <dbReference type="ChEBI" id="CHEBI:137731"/>
        <dbReference type="EC" id="1.14.11.80"/>
    </reaction>
</comment>
<feature type="compositionally biased region" description="Pro residues" evidence="14">
    <location>
        <begin position="886"/>
        <end position="896"/>
    </location>
</feature>
<feature type="compositionally biased region" description="Polar residues" evidence="14">
    <location>
        <begin position="804"/>
        <end position="858"/>
    </location>
</feature>
<dbReference type="GO" id="GO:0005694">
    <property type="term" value="C:chromosome"/>
    <property type="evidence" value="ECO:0007669"/>
    <property type="project" value="UniProtKB-SubCell"/>
</dbReference>
<feature type="compositionally biased region" description="Basic residues" evidence="14">
    <location>
        <begin position="1123"/>
        <end position="1142"/>
    </location>
</feature>
<feature type="region of interest" description="Disordered" evidence="14">
    <location>
        <begin position="2341"/>
        <end position="2381"/>
    </location>
</feature>
<dbReference type="Proteomes" id="UP000326759">
    <property type="component" value="Unassembled WGS sequence"/>
</dbReference>
<feature type="region of interest" description="Disordered" evidence="14">
    <location>
        <begin position="762"/>
        <end position="858"/>
    </location>
</feature>
<dbReference type="GO" id="GO:0040029">
    <property type="term" value="P:epigenetic regulation of gene expression"/>
    <property type="evidence" value="ECO:0007669"/>
    <property type="project" value="InterPro"/>
</dbReference>
<feature type="compositionally biased region" description="Low complexity" evidence="14">
    <location>
        <begin position="1482"/>
        <end position="1497"/>
    </location>
</feature>
<feature type="compositionally biased region" description="Pro residues" evidence="14">
    <location>
        <begin position="1252"/>
        <end position="1270"/>
    </location>
</feature>
<gene>
    <name evidence="16" type="primary">TET3</name>
    <name evidence="16" type="ORF">Anas_00256</name>
</gene>
<feature type="compositionally biased region" description="Polar residues" evidence="14">
    <location>
        <begin position="404"/>
        <end position="421"/>
    </location>
</feature>
<protein>
    <recommendedName>
        <fullName evidence="11">methylcytosine dioxygenase</fullName>
        <ecNumber evidence="11">1.14.11.80</ecNumber>
    </recommendedName>
</protein>
<dbReference type="GO" id="GO:0070579">
    <property type="term" value="F:DNA 5-methylcytosine dioxygenase activity"/>
    <property type="evidence" value="ECO:0007669"/>
    <property type="project" value="UniProtKB-EC"/>
</dbReference>
<evidence type="ECO:0000256" key="14">
    <source>
        <dbReference type="SAM" id="MobiDB-lite"/>
    </source>
</evidence>
<keyword evidence="10" id="KW-0408">Iron</keyword>
<feature type="compositionally biased region" description="Polar residues" evidence="14">
    <location>
        <begin position="1383"/>
        <end position="1406"/>
    </location>
</feature>
<evidence type="ECO:0000256" key="5">
    <source>
        <dbReference type="ARBA" id="ARBA00022454"/>
    </source>
</evidence>
<feature type="compositionally biased region" description="Low complexity" evidence="14">
    <location>
        <begin position="1179"/>
        <end position="1197"/>
    </location>
</feature>
<feature type="compositionally biased region" description="Low complexity" evidence="14">
    <location>
        <begin position="662"/>
        <end position="688"/>
    </location>
</feature>
<evidence type="ECO:0000256" key="2">
    <source>
        <dbReference type="ARBA" id="ARBA00001954"/>
    </source>
</evidence>
<feature type="compositionally biased region" description="Low complexity" evidence="14">
    <location>
        <begin position="2214"/>
        <end position="2236"/>
    </location>
</feature>
<feature type="compositionally biased region" description="Low complexity" evidence="14">
    <location>
        <begin position="2553"/>
        <end position="2569"/>
    </location>
</feature>
<evidence type="ECO:0000313" key="17">
    <source>
        <dbReference type="Proteomes" id="UP000326759"/>
    </source>
</evidence>
<dbReference type="EC" id="1.14.11.80" evidence="11"/>
<organism evidence="16 17">
    <name type="scientific">Armadillidium nasatum</name>
    <dbReference type="NCBI Taxonomy" id="96803"/>
    <lineage>
        <taxon>Eukaryota</taxon>
        <taxon>Metazoa</taxon>
        <taxon>Ecdysozoa</taxon>
        <taxon>Arthropoda</taxon>
        <taxon>Crustacea</taxon>
        <taxon>Multicrustacea</taxon>
        <taxon>Malacostraca</taxon>
        <taxon>Eumalacostraca</taxon>
        <taxon>Peracarida</taxon>
        <taxon>Isopoda</taxon>
        <taxon>Oniscidea</taxon>
        <taxon>Crinocheta</taxon>
        <taxon>Armadillidiidae</taxon>
        <taxon>Armadillidium</taxon>
    </lineage>
</organism>
<feature type="compositionally biased region" description="Pro residues" evidence="14">
    <location>
        <begin position="935"/>
        <end position="967"/>
    </location>
</feature>
<feature type="region of interest" description="Disordered" evidence="14">
    <location>
        <begin position="278"/>
        <end position="297"/>
    </location>
</feature>
<evidence type="ECO:0000259" key="15">
    <source>
        <dbReference type="SMART" id="SM01333"/>
    </source>
</evidence>
<feature type="compositionally biased region" description="Low complexity" evidence="14">
    <location>
        <begin position="1271"/>
        <end position="1284"/>
    </location>
</feature>
<keyword evidence="6" id="KW-0479">Metal-binding</keyword>
<comment type="caution">
    <text evidence="16">The sequence shown here is derived from an EMBL/GenBank/DDBJ whole genome shotgun (WGS) entry which is preliminary data.</text>
</comment>
<evidence type="ECO:0000256" key="3">
    <source>
        <dbReference type="ARBA" id="ARBA00004286"/>
    </source>
</evidence>
<dbReference type="PANTHER" id="PTHR23358">
    <property type="entry name" value="METHYLCYTOSINE DIOXYGENASE TET"/>
    <property type="match status" value="1"/>
</dbReference>
<evidence type="ECO:0000256" key="7">
    <source>
        <dbReference type="ARBA" id="ARBA00022833"/>
    </source>
</evidence>
<evidence type="ECO:0000256" key="12">
    <source>
        <dbReference type="ARBA" id="ARBA00047840"/>
    </source>
</evidence>
<name>A0A5N5THP1_9CRUS</name>
<comment type="catalytic activity">
    <reaction evidence="12">
        <text>a 5-formyl-2'-deoxycytidine in DNA + 2-oxoglutarate + O2 = a 5-carboxyl-2'-deoxycytidine in DNA + succinate + CO2 + H(+)</text>
        <dbReference type="Rhea" id="RHEA:53832"/>
        <dbReference type="Rhea" id="RHEA-COMP:13656"/>
        <dbReference type="Rhea" id="RHEA-COMP:13657"/>
        <dbReference type="ChEBI" id="CHEBI:15378"/>
        <dbReference type="ChEBI" id="CHEBI:15379"/>
        <dbReference type="ChEBI" id="CHEBI:16526"/>
        <dbReference type="ChEBI" id="CHEBI:16810"/>
        <dbReference type="ChEBI" id="CHEBI:30031"/>
        <dbReference type="ChEBI" id="CHEBI:137731"/>
        <dbReference type="ChEBI" id="CHEBI:137732"/>
        <dbReference type="EC" id="1.14.11.80"/>
    </reaction>
</comment>
<dbReference type="Pfam" id="PF12851">
    <property type="entry name" value="Tet_JBP"/>
    <property type="match status" value="1"/>
</dbReference>
<feature type="compositionally biased region" description="Polar residues" evidence="14">
    <location>
        <begin position="318"/>
        <end position="332"/>
    </location>
</feature>
<sequence length="2837" mass="307791">TPRGEKMDRRGAGMGPMMPFFPGSGLGDQPPSMPTPDMPSFPHMRERFPNSVWGAENQNQWGAFHPPNIPPPMGPPSHNPHQFNQFEPRQPVFSFGGAGATPSGAVATSVSQFNSGFNVQTGFTMTSLSSPHGSSTIPTEQSPASTVHTSLACRVNSYSSIECATTTTLPQASPHSSVASSNPALGQSNGGSAAASNNGNSTVQSRLKNMIMSRQGSNGSQSSAFSPGPGLTESPPLGELRFSGSVAAVTSVASSPDASQVQESFKMAQNFLAYRTTESDPGSVVQHTSGDEKGTVGEVTDVSNINKEDLLASINNTFSDSKSQQSPFLSECQSHSSQSSSKDNKIEECERKDSSVKESPLGEAKVKQGFKEPEEALEELFKGTEDNEIESLFKGTEQTDETNQDQSQSQQPGTTFPNDQNPKPPDKIDVPTFHSNNEDKAVSSSALPFCSQSVPSSAQSSYSHLTSPMITTSVTSCAYTTEFKPDFPVDNVQLSLSGSGDKMFSNDKSSNLSVYDFPDSPDQQPSTETRCSGFRLGRVRGLGAPTISTSSSQRPACASAPTTSSSGTTAVATRFSVPSTVAEGNVASDGGIMTSKSEDSSLPPLLSTSVNFPSHTSSAPAISPRNDCQTSSSPTQTFSQPYVLPSSQPVDNSNYQSTGPGSSVTLTPVTTSSQSLSLSQSQTTTLSSHGPNYTPSSIPFQPSYSLASTSVTVPLTSVSPVSMSGLPCSSINATSQAVIHASPPVCQSSMPTQSCQPLNYLITSNMSHPPQNISQPSPQSLPMQSPQSLPHTSPQNVPHPSPQNLPHLSPQTIPHLSPQNMTHPSPQNTLPHTSPQTASHSNQSLPHHSPQTLPHSSPQNIHQNVLQQATLPSQQLSHQSGTALPHPSPQNVPLPSPQNITHPSPQAIPQPSPQSIGHPSQTIPPSMHPPGQSMHPPPQLAPQPSPQAIPQPSPQTIPQPSPQPIPHPSSQSLPHPTPQGMVHNQHPSQPMSVHAAQTIGHGNQNVVHNPSNVRHSSPQIMPSHPSHPSQVLSHHPPHIMGHNSHPYSNPYHHSYPQMNQNFPPQFHPQHRFHHPQMHMLNTSNQSLPFGSCQHPIKNMASLSMPPNMMQPCLQPEPVQTKTQTKKAPAKKARKTRMSKKQKLQQEKQQKEEMEKLRFQELQQEKQQKEEMEKLRYQEIQQQHQQQQQQQQPIQMQHPHMHSFMSNKIPNQFFNHQPQVGGLPPNVPQHEFLSQQWSQGFPINQFHAQPRPQGGPRPIQPHLTPPLPNPPKSSSKNQESKSTSGSKRKSNKGSNSAANNPPAQPAVETVSCNPVRDGFPFQDPSRNSVSAFNSDVNSSQSGFFPQQQYLHTQQLSSKVLGNQTNSSSVPQSPIKEAPKPLEVYNQSFPNQPLQSHYSLIPKQNQGGPSVVENHVSPFDSQHSKSLQVMPSVSESSQTVTNQQPSNPNMLGSNIQPGSNTTASVASNIPSARQDGDNNVTPLQNQNTTQEKETSTSSKFPKLNESSQITHKNGHTQTTPQLFNPLTSLAPFHSPCMTILENPTSFPFQPHLSNVPVPHFPEVSRSSGLANSKVGDIGSNQFGSQKLEDTTPLKLSSAPEIISATPSDQSQGVVGQIASPKKEIKTEPGVTITDLEEERKKRVRGNEMVIPKCSCSLPPGTQDPGPIYTHLGSGATLGEVRKNIEERTGHVGPEVRIEKVIYTGKEGKTVSGCPLPKWIIRRSGPEEKVLVVVKNRVHHTCNSSWIVVVIVAWDGMSQEIADDLYTTLVHKLNKFGNPTERRCGTNEDRTCFCQGIEQDKCGSSFSFGCSWSMYYNMCKFARSKHTRKFKLTDEKEEQEVEEKLQRLATEISPVYKRFVPDAYYNQVALEDESLECRLGNEKGRPWTGVTACLDFCAHCHKDNHNMNNGCTVVATLTKHRGFSKPDDEQYHVLPLYILDPTDEEGGYDGFHKKVNAGSLEVLTKLKGIRVKLDSAPNLYYHVVQEAYWQEDCHFPIATGINLPKGKSKVKGSIALANLRRKSSEGDNLAKKKKSEVKEVTDKLGLDVDLTSTKNNDGEETYEDLSKYNIESDDYSWLLDFGNEHTDGDRKKGASLNKEEINKEGSKLEGSQLQTLGQSENGMTVSHSFSVPSGVNGSLNRTSPLVSEGIGQSSSMPPPPSPAPKRPLSPSGNMSPFSSSQTQQTSSPSPTLSPLSSPFLNSGPPIIHPQSPHNSQSPIESSLNTSSPSNFSSVSHFSPFSPPMPSLSPHGMQSSPSSPGRNVQNSNVSTTNATASMLSNVSQAQNIPVVSTPGSLFTISHNSPEMPRLSPHITLSASQIPGLNKSGDKPISGLALVSQPSSASQLTSSMTGNNKIENSNFEKVSSSTEATEATGDKKQSVGSGQVVQNQSEINMDINAVGDNNNGEASTDGEKNPLTYVSFSENLDNFQNPDIGGVSIALSHRSVLFEYAKHELHATTALKVPDRRDPKRVSLIFYHHKSLIYRNHGWSELEKKMEKKKLEVEKLAKEGKVKPPPKKKKKPTKSTAVDKSKDIKLEGGKGPPNGIKRMKFDPKVEQQQQTQSQQPQETHPSGMVVDHKKGHLLSGKPATVYPTCNPTIPHHSDLISPPISYANYPRSLPSFVESTRPFSPSAQRNSAMTPSFSLPSKSPHLITSQSPTLDQHQQKPNPTPDHSYISSHLNHIPGGGVPPPFNTSLQEFNPYNTPGSSPYHNHFSPYVDVQGNPNFPSYQSGNFFSKGPAPPLNYNTTTYVPQPFYGLTPPYSPGPQQPQQIPPHHPHHLQSQIPGPFPHGGLPPNMPSSLSYEDTLGRGPASQPTSTWSQMRHVPSFHVHGPYAPWPGS</sequence>
<feature type="compositionally biased region" description="Polar residues" evidence="14">
    <location>
        <begin position="1417"/>
        <end position="1481"/>
    </location>
</feature>
<feature type="compositionally biased region" description="Polar residues" evidence="14">
    <location>
        <begin position="1323"/>
        <end position="1336"/>
    </location>
</feature>
<feature type="compositionally biased region" description="Polar residues" evidence="14">
    <location>
        <begin position="214"/>
        <end position="225"/>
    </location>
</feature>
<feature type="compositionally biased region" description="Basic and acidic residues" evidence="14">
    <location>
        <begin position="2524"/>
        <end position="2535"/>
    </location>
</feature>
<feature type="compositionally biased region" description="Low complexity" evidence="14">
    <location>
        <begin position="184"/>
        <end position="201"/>
    </location>
</feature>
<feature type="compositionally biased region" description="Basic and acidic residues" evidence="14">
    <location>
        <begin position="342"/>
        <end position="356"/>
    </location>
</feature>
<dbReference type="GO" id="GO:0045944">
    <property type="term" value="P:positive regulation of transcription by RNA polymerase II"/>
    <property type="evidence" value="ECO:0007669"/>
    <property type="project" value="TreeGrafter"/>
</dbReference>
<keyword evidence="7" id="KW-0862">Zinc</keyword>
<feature type="compositionally biased region" description="Basic and acidic residues" evidence="14">
    <location>
        <begin position="1143"/>
        <end position="1154"/>
    </location>
</feature>
<feature type="region of interest" description="Disordered" evidence="14">
    <location>
        <begin position="542"/>
        <end position="571"/>
    </location>
</feature>
<feature type="compositionally biased region" description="Polar residues" evidence="14">
    <location>
        <begin position="645"/>
        <end position="661"/>
    </location>
</feature>
<feature type="compositionally biased region" description="Polar residues" evidence="14">
    <location>
        <begin position="168"/>
        <end position="183"/>
    </location>
</feature>
<feature type="compositionally biased region" description="Polar residues" evidence="14">
    <location>
        <begin position="1000"/>
        <end position="1032"/>
    </location>
</feature>
<evidence type="ECO:0000256" key="9">
    <source>
        <dbReference type="ARBA" id="ARBA00023002"/>
    </source>
</evidence>
<proteinExistence type="inferred from homology"/>
<comment type="cofactor">
    <cofactor evidence="2">
        <name>Fe(2+)</name>
        <dbReference type="ChEBI" id="CHEBI:29033"/>
    </cofactor>
</comment>
<feature type="region of interest" description="Disordered" evidence="14">
    <location>
        <begin position="318"/>
        <end position="464"/>
    </location>
</feature>
<dbReference type="SMART" id="SM01333">
    <property type="entry name" value="Tet_JBP"/>
    <property type="match status" value="1"/>
</dbReference>
<feature type="region of interest" description="Disordered" evidence="14">
    <location>
        <begin position="583"/>
        <end position="694"/>
    </location>
</feature>
<evidence type="ECO:0000256" key="4">
    <source>
        <dbReference type="ARBA" id="ARBA00007502"/>
    </source>
</evidence>
<feature type="domain" description="Methylcytosine dioxygenase TET1-3 oxygenase" evidence="15">
    <location>
        <begin position="1808"/>
        <end position="2477"/>
    </location>
</feature>
<feature type="region of interest" description="Disordered" evidence="14">
    <location>
        <begin position="1383"/>
        <end position="1520"/>
    </location>
</feature>
<dbReference type="OrthoDB" id="8854879at2759"/>
<feature type="region of interest" description="Disordered" evidence="14">
    <location>
        <begin position="1243"/>
        <end position="1336"/>
    </location>
</feature>
<feature type="compositionally biased region" description="Basic and acidic residues" evidence="14">
    <location>
        <begin position="364"/>
        <end position="385"/>
    </location>
</feature>
<feature type="compositionally biased region" description="Polar residues" evidence="14">
    <location>
        <begin position="606"/>
        <end position="620"/>
    </location>
</feature>
<keyword evidence="17" id="KW-1185">Reference proteome</keyword>
<feature type="compositionally biased region" description="Low complexity" evidence="14">
    <location>
        <begin position="2165"/>
        <end position="2197"/>
    </location>
</feature>
<keyword evidence="8 16" id="KW-0223">Dioxygenase</keyword>
<feature type="compositionally biased region" description="Polar residues" evidence="14">
    <location>
        <begin position="2623"/>
        <end position="2664"/>
    </location>
</feature>
<dbReference type="InterPro" id="IPR046942">
    <property type="entry name" value="TET_oxygenase"/>
</dbReference>
<feature type="region of interest" description="Disordered" evidence="14">
    <location>
        <begin position="1103"/>
        <end position="1154"/>
    </location>
</feature>
<feature type="region of interest" description="Disordered" evidence="14">
    <location>
        <begin position="2759"/>
        <end position="2816"/>
    </location>
</feature>
<feature type="compositionally biased region" description="Low complexity" evidence="14">
    <location>
        <begin position="556"/>
        <end position="571"/>
    </location>
</feature>
<comment type="subcellular location">
    <subcellularLocation>
        <location evidence="3">Chromosome</location>
    </subcellularLocation>
</comment>
<evidence type="ECO:0000256" key="11">
    <source>
        <dbReference type="ARBA" id="ARBA00035030"/>
    </source>
</evidence>
<evidence type="ECO:0000256" key="6">
    <source>
        <dbReference type="ARBA" id="ARBA00022723"/>
    </source>
</evidence>
<feature type="non-terminal residue" evidence="16">
    <location>
        <position position="1"/>
    </location>
</feature>